<evidence type="ECO:0000256" key="2">
    <source>
        <dbReference type="ARBA" id="ARBA00004424"/>
    </source>
</evidence>
<keyword evidence="6" id="KW-1003">Cell membrane</keyword>
<evidence type="ECO:0000256" key="7">
    <source>
        <dbReference type="ARBA" id="ARBA00022553"/>
    </source>
</evidence>
<dbReference type="InterPro" id="IPR018422">
    <property type="entry name" value="Cation/H_exchanger_CPA1"/>
</dbReference>
<feature type="transmembrane region" description="Helical" evidence="20">
    <location>
        <begin position="313"/>
        <end position="337"/>
    </location>
</feature>
<feature type="transmembrane region" description="Helical" evidence="20">
    <location>
        <begin position="284"/>
        <end position="306"/>
    </location>
</feature>
<dbReference type="CTD" id="6550"/>
<dbReference type="GO" id="GO:0051453">
    <property type="term" value="P:regulation of intracellular pH"/>
    <property type="evidence" value="ECO:0007669"/>
    <property type="project" value="TreeGrafter"/>
</dbReference>
<evidence type="ECO:0000256" key="14">
    <source>
        <dbReference type="ARBA" id="ARBA00023136"/>
    </source>
</evidence>
<dbReference type="Proteomes" id="UP000504617">
    <property type="component" value="Unplaced"/>
</dbReference>
<dbReference type="GO" id="GO:0015385">
    <property type="term" value="F:sodium:proton antiporter activity"/>
    <property type="evidence" value="ECO:0007669"/>
    <property type="project" value="InterPro"/>
</dbReference>
<evidence type="ECO:0000256" key="10">
    <source>
        <dbReference type="ARBA" id="ARBA00022753"/>
    </source>
</evidence>
<dbReference type="InterPro" id="IPR006153">
    <property type="entry name" value="Cation/H_exchanger_TM"/>
</dbReference>
<dbReference type="InterPro" id="IPR004709">
    <property type="entry name" value="NaH_exchanger"/>
</dbReference>
<evidence type="ECO:0000256" key="20">
    <source>
        <dbReference type="SAM" id="Phobius"/>
    </source>
</evidence>
<dbReference type="PANTHER" id="PTHR10110">
    <property type="entry name" value="SODIUM/HYDROGEN EXCHANGER"/>
    <property type="match status" value="1"/>
</dbReference>
<feature type="transmembrane region" description="Helical" evidence="20">
    <location>
        <begin position="249"/>
        <end position="272"/>
    </location>
</feature>
<feature type="transmembrane region" description="Helical" evidence="20">
    <location>
        <begin position="162"/>
        <end position="180"/>
    </location>
</feature>
<organism evidence="22 23">
    <name type="scientific">Thamnophis sirtalis</name>
    <dbReference type="NCBI Taxonomy" id="35019"/>
    <lineage>
        <taxon>Eukaryota</taxon>
        <taxon>Metazoa</taxon>
        <taxon>Chordata</taxon>
        <taxon>Craniata</taxon>
        <taxon>Vertebrata</taxon>
        <taxon>Euteleostomi</taxon>
        <taxon>Lepidosauria</taxon>
        <taxon>Squamata</taxon>
        <taxon>Bifurcata</taxon>
        <taxon>Unidentata</taxon>
        <taxon>Episquamata</taxon>
        <taxon>Toxicofera</taxon>
        <taxon>Serpentes</taxon>
        <taxon>Colubroidea</taxon>
        <taxon>Colubridae</taxon>
        <taxon>Natricinae</taxon>
        <taxon>Thamnophis</taxon>
    </lineage>
</organism>
<dbReference type="GO" id="GO:0055038">
    <property type="term" value="C:recycling endosome membrane"/>
    <property type="evidence" value="ECO:0007669"/>
    <property type="project" value="UniProtKB-SubCell"/>
</dbReference>
<keyword evidence="10" id="KW-0967">Endosome</keyword>
<evidence type="ECO:0000256" key="13">
    <source>
        <dbReference type="ARBA" id="ARBA00023065"/>
    </source>
</evidence>
<keyword evidence="14 20" id="KW-0472">Membrane</keyword>
<dbReference type="Pfam" id="PF00999">
    <property type="entry name" value="Na_H_Exchanger"/>
    <property type="match status" value="1"/>
</dbReference>
<comment type="similarity">
    <text evidence="18">Belongs to the monovalent cation:proton antiporter 1 (CPA1) transporter (TC 2.A.36) family.</text>
</comment>
<feature type="transmembrane region" description="Helical" evidence="20">
    <location>
        <begin position="476"/>
        <end position="497"/>
    </location>
</feature>
<reference evidence="23" key="1">
    <citation type="submission" date="2025-08" db="UniProtKB">
        <authorList>
            <consortium name="RefSeq"/>
        </authorList>
    </citation>
    <scope>IDENTIFICATION</scope>
    <source>
        <tissue evidence="23">Skeletal muscle</tissue>
    </source>
</reference>
<keyword evidence="22" id="KW-1185">Reference proteome</keyword>
<feature type="transmembrane region" description="Helical" evidence="20">
    <location>
        <begin position="357"/>
        <end position="381"/>
    </location>
</feature>
<feature type="compositionally biased region" description="Basic residues" evidence="19">
    <location>
        <begin position="782"/>
        <end position="798"/>
    </location>
</feature>
<name>A0A6I9YQU8_9SAUR</name>
<keyword evidence="5 18" id="KW-0050">Antiport</keyword>
<dbReference type="InterPro" id="IPR018410">
    <property type="entry name" value="Na/H_exchanger_3/5"/>
</dbReference>
<comment type="function">
    <text evidence="16">Plasma membrane Na(+)/H(+) antiporter. Exchanges intracellular H(+) ions for extracellular Na(+) in 1:1 stoichiometry, playing a key role in salt and fluid absorption and pH homeostasis. Major apical Na(+)/H(+) exchanger in kidney and intestine playing an important role in renal and intestine Na(+) absorption and blood pressure regulation.</text>
</comment>
<evidence type="ECO:0000256" key="6">
    <source>
        <dbReference type="ARBA" id="ARBA00022475"/>
    </source>
</evidence>
<evidence type="ECO:0000259" key="21">
    <source>
        <dbReference type="Pfam" id="PF00999"/>
    </source>
</evidence>
<keyword evidence="11 20" id="KW-1133">Transmembrane helix</keyword>
<evidence type="ECO:0000256" key="11">
    <source>
        <dbReference type="ARBA" id="ARBA00022989"/>
    </source>
</evidence>
<dbReference type="Gene3D" id="6.10.140.1330">
    <property type="match status" value="1"/>
</dbReference>
<evidence type="ECO:0000313" key="23">
    <source>
        <dbReference type="RefSeq" id="XP_013926536.1"/>
    </source>
</evidence>
<keyword evidence="15 18" id="KW-0739">Sodium transport</keyword>
<evidence type="ECO:0000256" key="1">
    <source>
        <dbReference type="ARBA" id="ARBA00004195"/>
    </source>
</evidence>
<gene>
    <name evidence="23" type="primary">SLC9A3</name>
</gene>
<dbReference type="PANTHER" id="PTHR10110:SF90">
    <property type="entry name" value="SODIUM_HYDROGEN EXCHANGER 3"/>
    <property type="match status" value="1"/>
</dbReference>
<feature type="transmembrane region" description="Helical" evidence="20">
    <location>
        <begin position="542"/>
        <end position="562"/>
    </location>
</feature>
<comment type="catalytic activity">
    <reaction evidence="17">
        <text>Na(+)(in) + H(+)(out) = Na(+)(out) + H(+)(in)</text>
        <dbReference type="Rhea" id="RHEA:29419"/>
        <dbReference type="ChEBI" id="CHEBI:15378"/>
        <dbReference type="ChEBI" id="CHEBI:29101"/>
    </reaction>
</comment>
<keyword evidence="8 18" id="KW-0812">Transmembrane</keyword>
<keyword evidence="13 18" id="KW-0406">Ion transport</keyword>
<evidence type="ECO:0000256" key="4">
    <source>
        <dbReference type="ARBA" id="ARBA00022448"/>
    </source>
</evidence>
<keyword evidence="4 18" id="KW-0813">Transport</keyword>
<protein>
    <recommendedName>
        <fullName evidence="18">Sodium/hydrogen exchanger</fullName>
    </recommendedName>
</protein>
<dbReference type="RefSeq" id="XP_013926536.1">
    <property type="nucleotide sequence ID" value="XM_014071061.1"/>
</dbReference>
<dbReference type="GeneID" id="106552719"/>
<feature type="transmembrane region" description="Helical" evidence="20">
    <location>
        <begin position="192"/>
        <end position="208"/>
    </location>
</feature>
<evidence type="ECO:0000256" key="15">
    <source>
        <dbReference type="ARBA" id="ARBA00023201"/>
    </source>
</evidence>
<sequence>MTKLVDQQNAVDIVYLDFSSIEARLSFMLICQELLHSRVFQGALRIMTKGANRNASKSKTITFFYLESIAALVNPYKSFTIRTQQPCDMGHCTKRKSPPDLPHADHIAQPVLLEREGKTLAMEEETADGGFLHAEMESSTLKHTNESYQIVTFKWHHVQDPYIIALWILVASLAKIFFHLSHKVTSVVPESVLLIVLGIFLGGIVYAADNIASFTLTPTVFFFYLLPPIVLDAGYFMPNRLFFGNLGTILLYAVIGTIWNAATTGFSLYGIYLTGIMGELHSGLLDFLLFGSLIAAVDPVAVIAVFEEVHVNDVLFIIVFGESLLNDAVTVVLYNVFESFISIGAEYVTGVECIKGIVSFFVVSLGGALIGIIFAFLLSFVTRFTKHVRIIEPGFVFVVSYFSYLTAEMLSLSAILAITFCGICCQKYVKANISDQSSTTVRYTMKMLASGAETIIFMFLGISAVNPKIWTWNTAFIILTLVFISIYRIIGVVLQTWILNRYRMVQLGIIDQVVMSYGGLRGAVAFALVVLLDENKVKDKNLFVSTTIIVVFFTVILQGLTIKPLVKWLKVKKSEHREPKLNEKLHSRAFDHILSAVEDISGQIGHNYLRDKWTNFDRQILSKILMRRSAQKTRDHILKVFRELNMRDAISYVAEGEQRGSLSFIRSPSIEHTANVDFSIINQMKRETSVTQLLRETASSVCLDMQALEQRRKSIRDSEDMFTHHTLQLYLYKPRQEQKFLYSRHKIPLNEDEKQNKEIFHRTMRKRLESFKSTKLGLNHHKKINKIHKKDRSQKRKNSNVLPDGNLPAYVKENEFSEPEENDYGNPQIDGVVNFLDYFNEDNFTDTNGIDNPVFSDDIEQNAFMKFTPWLSSDEMVVPSQRARVQIPYSPNSFQRLAPIRLSNRSTDSFLQLDGAEEHPTFFLPESTHL</sequence>
<dbReference type="GO" id="GO:0031526">
    <property type="term" value="C:brush border membrane"/>
    <property type="evidence" value="ECO:0007669"/>
    <property type="project" value="TreeGrafter"/>
</dbReference>
<evidence type="ECO:0000256" key="16">
    <source>
        <dbReference type="ARBA" id="ARBA00045831"/>
    </source>
</evidence>
<dbReference type="PRINTS" id="PR01084">
    <property type="entry name" value="NAHEXCHNGR"/>
</dbReference>
<keyword evidence="7" id="KW-0597">Phosphoprotein</keyword>
<evidence type="ECO:0000256" key="8">
    <source>
        <dbReference type="ARBA" id="ARBA00022692"/>
    </source>
</evidence>
<dbReference type="GO" id="GO:0098719">
    <property type="term" value="P:sodium ion import across plasma membrane"/>
    <property type="evidence" value="ECO:0007669"/>
    <property type="project" value="TreeGrafter"/>
</dbReference>
<dbReference type="GO" id="GO:0031901">
    <property type="term" value="C:early endosome membrane"/>
    <property type="evidence" value="ECO:0007669"/>
    <property type="project" value="UniProtKB-SubCell"/>
</dbReference>
<keyword evidence="9" id="KW-0732">Signal</keyword>
<dbReference type="OrthoDB" id="196264at2759"/>
<evidence type="ECO:0000256" key="18">
    <source>
        <dbReference type="RuleBase" id="RU003722"/>
    </source>
</evidence>
<dbReference type="KEGG" id="tsr:106552719"/>
<keyword evidence="12" id="KW-0915">Sodium</keyword>
<evidence type="ECO:0000256" key="5">
    <source>
        <dbReference type="ARBA" id="ARBA00022449"/>
    </source>
</evidence>
<evidence type="ECO:0000313" key="22">
    <source>
        <dbReference type="Proteomes" id="UP000504617"/>
    </source>
</evidence>
<dbReference type="GO" id="GO:0015386">
    <property type="term" value="F:potassium:proton antiporter activity"/>
    <property type="evidence" value="ECO:0007669"/>
    <property type="project" value="TreeGrafter"/>
</dbReference>
<evidence type="ECO:0000256" key="17">
    <source>
        <dbReference type="ARBA" id="ARBA00047524"/>
    </source>
</evidence>
<feature type="domain" description="Cation/H+ exchanger transmembrane" evidence="21">
    <location>
        <begin position="168"/>
        <end position="568"/>
    </location>
</feature>
<evidence type="ECO:0000256" key="3">
    <source>
        <dbReference type="ARBA" id="ARBA00004520"/>
    </source>
</evidence>
<feature type="transmembrane region" description="Helical" evidence="20">
    <location>
        <begin position="220"/>
        <end position="237"/>
    </location>
</feature>
<evidence type="ECO:0000256" key="12">
    <source>
        <dbReference type="ARBA" id="ARBA00023053"/>
    </source>
</evidence>
<dbReference type="AlphaFoldDB" id="A0A6I9YQU8"/>
<evidence type="ECO:0000256" key="9">
    <source>
        <dbReference type="ARBA" id="ARBA00022729"/>
    </source>
</evidence>
<dbReference type="NCBIfam" id="TIGR00840">
    <property type="entry name" value="b_cpa1"/>
    <property type="match status" value="1"/>
</dbReference>
<evidence type="ECO:0000256" key="19">
    <source>
        <dbReference type="SAM" id="MobiDB-lite"/>
    </source>
</evidence>
<feature type="transmembrane region" description="Helical" evidence="20">
    <location>
        <begin position="509"/>
        <end position="530"/>
    </location>
</feature>
<proteinExistence type="inferred from homology"/>
<dbReference type="PRINTS" id="PR01087">
    <property type="entry name" value="NAHEXCHNGR3"/>
</dbReference>
<comment type="subcellular location">
    <subcellularLocation>
        <location evidence="2">Apical cell membrane</location>
        <topology evidence="2">Multi-pass membrane protein</topology>
    </subcellularLocation>
    <subcellularLocation>
        <location evidence="3">Early endosome membrane</location>
        <topology evidence="3">Multi-pass membrane protein</topology>
    </subcellularLocation>
    <subcellularLocation>
        <location evidence="1">Recycling endosome membrane</location>
        <topology evidence="1">Multi-pass membrane protein</topology>
    </subcellularLocation>
</comment>
<accession>A0A6I9YQU8</accession>
<feature type="region of interest" description="Disordered" evidence="19">
    <location>
        <begin position="782"/>
        <end position="807"/>
    </location>
</feature>